<feature type="active site" evidence="7">
    <location>
        <position position="125"/>
    </location>
</feature>
<dbReference type="GO" id="GO:0009003">
    <property type="term" value="F:signal peptidase activity"/>
    <property type="evidence" value="ECO:0007669"/>
    <property type="project" value="UniProtKB-EC"/>
</dbReference>
<dbReference type="EMBL" id="AP023086">
    <property type="protein sequence ID" value="BCD96713.1"/>
    <property type="molecule type" value="Genomic_DNA"/>
</dbReference>
<dbReference type="PROSITE" id="PS00760">
    <property type="entry name" value="SPASE_I_2"/>
    <property type="match status" value="1"/>
</dbReference>
<dbReference type="InterPro" id="IPR000223">
    <property type="entry name" value="Pept_S26A_signal_pept_1"/>
</dbReference>
<dbReference type="CDD" id="cd06530">
    <property type="entry name" value="S26_SPase_I"/>
    <property type="match status" value="1"/>
</dbReference>
<feature type="transmembrane region" description="Helical" evidence="8">
    <location>
        <begin position="40"/>
        <end position="61"/>
    </location>
</feature>
<dbReference type="KEGG" id="marq:MARGE09_P0913"/>
<evidence type="ECO:0000313" key="12">
    <source>
        <dbReference type="Proteomes" id="UP001320119"/>
    </source>
</evidence>
<evidence type="ECO:0000256" key="7">
    <source>
        <dbReference type="PIRSR" id="PIRSR600223-1"/>
    </source>
</evidence>
<dbReference type="GO" id="GO:0016020">
    <property type="term" value="C:membrane"/>
    <property type="evidence" value="ECO:0007669"/>
    <property type="project" value="UniProtKB-SubCell"/>
</dbReference>
<dbReference type="InterPro" id="IPR036286">
    <property type="entry name" value="LexA/Signal_pep-like_sf"/>
</dbReference>
<dbReference type="EC" id="3.4.21.89" evidence="3 8"/>
<dbReference type="NCBIfam" id="TIGR02227">
    <property type="entry name" value="sigpep_I_bact"/>
    <property type="match status" value="1"/>
</dbReference>
<evidence type="ECO:0000256" key="1">
    <source>
        <dbReference type="ARBA" id="ARBA00000677"/>
    </source>
</evidence>
<dbReference type="PANTHER" id="PTHR43390:SF1">
    <property type="entry name" value="CHLOROPLAST PROCESSING PEPTIDASE"/>
    <property type="match status" value="1"/>
</dbReference>
<keyword evidence="8" id="KW-0472">Membrane</keyword>
<comment type="catalytic activity">
    <reaction evidence="1 8">
        <text>Cleavage of hydrophobic, N-terminal signal or leader sequences from secreted and periplasmic proteins.</text>
        <dbReference type="EC" id="3.4.21.89"/>
    </reaction>
</comment>
<keyword evidence="5 8" id="KW-0645">Protease</keyword>
<gene>
    <name evidence="11" type="ORF">MARGE09_P0913</name>
</gene>
<sequence length="265" mass="30278">MDIDLPLILMVAVTVTGVIWLLDIFVFARKREKEAREPALVEYSKSFFPVLFLVFFLRSFLVEPFQIPSGSMIPTLQVGDYIAVNKFSYGVRMPVFRTKLFNVTEPKRGDVVVFFPPNEDRYFIKRLVGLPGDKIRYVNHELFINGEKQQYDELTAEEFADIPGSKEEKLCSYRGDVLKVVKETLGEKVHNVQKCTQPSSLSINGSWVVPEGHYFMMGDNRDNSRDSRVWGAVPEKNLVGKAFAVWMHWPELASLPSFSRSGAIQ</sequence>
<evidence type="ECO:0000259" key="10">
    <source>
        <dbReference type="Pfam" id="PF10502"/>
    </source>
</evidence>
<evidence type="ECO:0000256" key="8">
    <source>
        <dbReference type="RuleBase" id="RU003993"/>
    </source>
</evidence>
<keyword evidence="6 8" id="KW-0378">Hydrolase</keyword>
<feature type="domain" description="Peptidase S26" evidence="10">
    <location>
        <begin position="41"/>
        <end position="246"/>
    </location>
</feature>
<organism evidence="11 12">
    <name type="scientific">Marinagarivorans cellulosilyticus</name>
    <dbReference type="NCBI Taxonomy" id="2721545"/>
    <lineage>
        <taxon>Bacteria</taxon>
        <taxon>Pseudomonadati</taxon>
        <taxon>Pseudomonadota</taxon>
        <taxon>Gammaproteobacteria</taxon>
        <taxon>Cellvibrionales</taxon>
        <taxon>Cellvibrionaceae</taxon>
        <taxon>Marinagarivorans</taxon>
    </lineage>
</organism>
<feature type="transmembrane region" description="Helical" evidence="8">
    <location>
        <begin position="6"/>
        <end position="28"/>
    </location>
</feature>
<dbReference type="Proteomes" id="UP001320119">
    <property type="component" value="Chromosome"/>
</dbReference>
<protein>
    <recommendedName>
        <fullName evidence="4 8">Signal peptidase I</fullName>
        <ecNumber evidence="3 8">3.4.21.89</ecNumber>
    </recommendedName>
</protein>
<evidence type="ECO:0000256" key="5">
    <source>
        <dbReference type="ARBA" id="ARBA00022670"/>
    </source>
</evidence>
<dbReference type="PROSITE" id="PS00501">
    <property type="entry name" value="SPASE_I_1"/>
    <property type="match status" value="1"/>
</dbReference>
<dbReference type="PROSITE" id="PS00761">
    <property type="entry name" value="SPASE_I_3"/>
    <property type="match status" value="1"/>
</dbReference>
<dbReference type="PRINTS" id="PR00727">
    <property type="entry name" value="LEADERPTASE"/>
</dbReference>
<evidence type="ECO:0000256" key="2">
    <source>
        <dbReference type="ARBA" id="ARBA00009370"/>
    </source>
</evidence>
<dbReference type="InterPro" id="IPR019758">
    <property type="entry name" value="Pept_S26A_signal_pept_1_CS"/>
</dbReference>
<dbReference type="GO" id="GO:0004252">
    <property type="term" value="F:serine-type endopeptidase activity"/>
    <property type="evidence" value="ECO:0007669"/>
    <property type="project" value="InterPro"/>
</dbReference>
<accession>A0AAN1WFL9</accession>
<dbReference type="GO" id="GO:0006465">
    <property type="term" value="P:signal peptide processing"/>
    <property type="evidence" value="ECO:0007669"/>
    <property type="project" value="InterPro"/>
</dbReference>
<evidence type="ECO:0000256" key="4">
    <source>
        <dbReference type="ARBA" id="ARBA00019232"/>
    </source>
</evidence>
<name>A0AAN1WFL9_9GAMM</name>
<dbReference type="InterPro" id="IPR019533">
    <property type="entry name" value="Peptidase_S26"/>
</dbReference>
<dbReference type="InterPro" id="IPR019756">
    <property type="entry name" value="Pept_S26A_signal_pept_1_Ser-AS"/>
</dbReference>
<comment type="similarity">
    <text evidence="2 9">Belongs to the peptidase S26 family.</text>
</comment>
<comment type="subcellular location">
    <subcellularLocation>
        <location evidence="9">Membrane</location>
        <topology evidence="9">Multi-pass membrane protein</topology>
    </subcellularLocation>
</comment>
<evidence type="ECO:0000256" key="6">
    <source>
        <dbReference type="ARBA" id="ARBA00022801"/>
    </source>
</evidence>
<dbReference type="SUPFAM" id="SSF51306">
    <property type="entry name" value="LexA/Signal peptidase"/>
    <property type="match status" value="1"/>
</dbReference>
<dbReference type="PANTHER" id="PTHR43390">
    <property type="entry name" value="SIGNAL PEPTIDASE I"/>
    <property type="match status" value="1"/>
</dbReference>
<evidence type="ECO:0000313" key="11">
    <source>
        <dbReference type="EMBL" id="BCD96713.1"/>
    </source>
</evidence>
<keyword evidence="8" id="KW-1133">Transmembrane helix</keyword>
<evidence type="ECO:0000256" key="3">
    <source>
        <dbReference type="ARBA" id="ARBA00013208"/>
    </source>
</evidence>
<dbReference type="AlphaFoldDB" id="A0AAN1WFL9"/>
<feature type="active site" evidence="7">
    <location>
        <position position="71"/>
    </location>
</feature>
<keyword evidence="12" id="KW-1185">Reference proteome</keyword>
<dbReference type="Gene3D" id="2.10.109.10">
    <property type="entry name" value="Umud Fragment, subunit A"/>
    <property type="match status" value="1"/>
</dbReference>
<proteinExistence type="inferred from homology"/>
<reference evidence="11 12" key="1">
    <citation type="journal article" date="2022" name="IScience">
        <title>An ultrasensitive nanofiber-based assay for enzymatic hydrolysis and deep-sea microbial degradation of cellulose.</title>
        <authorList>
            <person name="Tsudome M."/>
            <person name="Tachioka M."/>
            <person name="Miyazaki M."/>
            <person name="Uchimura K."/>
            <person name="Tsuda M."/>
            <person name="Takaki Y."/>
            <person name="Deguchi S."/>
        </authorList>
    </citation>
    <scope>NUCLEOTIDE SEQUENCE [LARGE SCALE GENOMIC DNA]</scope>
    <source>
        <strain evidence="11 12">GE09</strain>
    </source>
</reference>
<evidence type="ECO:0000256" key="9">
    <source>
        <dbReference type="RuleBase" id="RU362042"/>
    </source>
</evidence>
<dbReference type="InterPro" id="IPR019757">
    <property type="entry name" value="Pept_S26A_signal_pept_1_Lys-AS"/>
</dbReference>
<dbReference type="Pfam" id="PF10502">
    <property type="entry name" value="Peptidase_S26"/>
    <property type="match status" value="1"/>
</dbReference>
<keyword evidence="8" id="KW-0812">Transmembrane</keyword>
<dbReference type="RefSeq" id="WP_236986203.1">
    <property type="nucleotide sequence ID" value="NZ_AP023086.1"/>
</dbReference>